<reference evidence="1" key="2">
    <citation type="submission" date="2022-01" db="EMBL/GenBank/DDBJ databases">
        <authorList>
            <person name="Yamashiro T."/>
            <person name="Shiraishi A."/>
            <person name="Satake H."/>
            <person name="Nakayama K."/>
        </authorList>
    </citation>
    <scope>NUCLEOTIDE SEQUENCE</scope>
</reference>
<name>A0ABQ4Y392_9ASTR</name>
<gene>
    <name evidence="1" type="ORF">Tco_0704974</name>
</gene>
<dbReference type="Proteomes" id="UP001151760">
    <property type="component" value="Unassembled WGS sequence"/>
</dbReference>
<evidence type="ECO:0000313" key="2">
    <source>
        <dbReference type="Proteomes" id="UP001151760"/>
    </source>
</evidence>
<keyword evidence="2" id="KW-1185">Reference proteome</keyword>
<protein>
    <submittedName>
        <fullName evidence="1">Uncharacterized protein</fullName>
    </submittedName>
</protein>
<sequence>MNGRMQQPYVTHFQQPAQSLVESSSSQQVCQLSRINKDCINASIAGHTNTINAFSTQLPLIPYSKTEYGTKKKELCLHGSDQSLGNKGATPFAEHNIQSASPNAQHSDHNHVVHQHSIVSAMSITKTGCSSQRTLGV</sequence>
<reference evidence="1" key="1">
    <citation type="journal article" date="2022" name="Int. J. Mol. Sci.">
        <title>Draft Genome of Tanacetum Coccineum: Genomic Comparison of Closely Related Tanacetum-Family Plants.</title>
        <authorList>
            <person name="Yamashiro T."/>
            <person name="Shiraishi A."/>
            <person name="Nakayama K."/>
            <person name="Satake H."/>
        </authorList>
    </citation>
    <scope>NUCLEOTIDE SEQUENCE</scope>
</reference>
<organism evidence="1 2">
    <name type="scientific">Tanacetum coccineum</name>
    <dbReference type="NCBI Taxonomy" id="301880"/>
    <lineage>
        <taxon>Eukaryota</taxon>
        <taxon>Viridiplantae</taxon>
        <taxon>Streptophyta</taxon>
        <taxon>Embryophyta</taxon>
        <taxon>Tracheophyta</taxon>
        <taxon>Spermatophyta</taxon>
        <taxon>Magnoliopsida</taxon>
        <taxon>eudicotyledons</taxon>
        <taxon>Gunneridae</taxon>
        <taxon>Pentapetalae</taxon>
        <taxon>asterids</taxon>
        <taxon>campanulids</taxon>
        <taxon>Asterales</taxon>
        <taxon>Asteraceae</taxon>
        <taxon>Asteroideae</taxon>
        <taxon>Anthemideae</taxon>
        <taxon>Anthemidinae</taxon>
        <taxon>Tanacetum</taxon>
    </lineage>
</organism>
<comment type="caution">
    <text evidence="1">The sequence shown here is derived from an EMBL/GenBank/DDBJ whole genome shotgun (WGS) entry which is preliminary data.</text>
</comment>
<proteinExistence type="predicted"/>
<evidence type="ECO:0000313" key="1">
    <source>
        <dbReference type="EMBL" id="GJS72133.1"/>
    </source>
</evidence>
<dbReference type="EMBL" id="BQNB010010057">
    <property type="protein sequence ID" value="GJS72133.1"/>
    <property type="molecule type" value="Genomic_DNA"/>
</dbReference>
<accession>A0ABQ4Y392</accession>